<feature type="region of interest" description="Disordered" evidence="1">
    <location>
        <begin position="137"/>
        <end position="156"/>
    </location>
</feature>
<dbReference type="Proteomes" id="UP001221757">
    <property type="component" value="Unassembled WGS sequence"/>
</dbReference>
<evidence type="ECO:0000313" key="2">
    <source>
        <dbReference type="EMBL" id="KAJ7613800.1"/>
    </source>
</evidence>
<accession>A0AAD7B8J2</accession>
<organism evidence="2 3">
    <name type="scientific">Mycena rosella</name>
    <name type="common">Pink bonnet</name>
    <name type="synonym">Agaricus rosellus</name>
    <dbReference type="NCBI Taxonomy" id="1033263"/>
    <lineage>
        <taxon>Eukaryota</taxon>
        <taxon>Fungi</taxon>
        <taxon>Dikarya</taxon>
        <taxon>Basidiomycota</taxon>
        <taxon>Agaricomycotina</taxon>
        <taxon>Agaricomycetes</taxon>
        <taxon>Agaricomycetidae</taxon>
        <taxon>Agaricales</taxon>
        <taxon>Marasmiineae</taxon>
        <taxon>Mycenaceae</taxon>
        <taxon>Mycena</taxon>
    </lineage>
</organism>
<comment type="caution">
    <text evidence="2">The sequence shown here is derived from an EMBL/GenBank/DDBJ whole genome shotgun (WGS) entry which is preliminary data.</text>
</comment>
<reference evidence="2" key="1">
    <citation type="submission" date="2023-03" db="EMBL/GenBank/DDBJ databases">
        <title>Massive genome expansion in bonnet fungi (Mycena s.s.) driven by repeated elements and novel gene families across ecological guilds.</title>
        <authorList>
            <consortium name="Lawrence Berkeley National Laboratory"/>
            <person name="Harder C.B."/>
            <person name="Miyauchi S."/>
            <person name="Viragh M."/>
            <person name="Kuo A."/>
            <person name="Thoen E."/>
            <person name="Andreopoulos B."/>
            <person name="Lu D."/>
            <person name="Skrede I."/>
            <person name="Drula E."/>
            <person name="Henrissat B."/>
            <person name="Morin E."/>
            <person name="Kohler A."/>
            <person name="Barry K."/>
            <person name="LaButti K."/>
            <person name="Morin E."/>
            <person name="Salamov A."/>
            <person name="Lipzen A."/>
            <person name="Mereny Z."/>
            <person name="Hegedus B."/>
            <person name="Baldrian P."/>
            <person name="Stursova M."/>
            <person name="Weitz H."/>
            <person name="Taylor A."/>
            <person name="Grigoriev I.V."/>
            <person name="Nagy L.G."/>
            <person name="Martin F."/>
            <person name="Kauserud H."/>
        </authorList>
    </citation>
    <scope>NUCLEOTIDE SEQUENCE</scope>
    <source>
        <strain evidence="2">CBHHK067</strain>
    </source>
</reference>
<name>A0AAD7B8J2_MYCRO</name>
<sequence length="156" mass="17539">MSVAVANTAPTTPVCRKIVQKRGKLAGIAVRRGLTSRDQQSERDDDVRAYVPHVRRRTLREGGAGRVNVPGETRGIDRVERDTVIILKFLIEDGLDCATNPMRRRLGGVTKYCAVLASCQQLLPSKFGRAEYNSYEFQEGPDLEQDRAQRNPEKQR</sequence>
<dbReference type="AlphaFoldDB" id="A0AAD7B8J2"/>
<dbReference type="EMBL" id="JARKIE010000885">
    <property type="protein sequence ID" value="KAJ7613800.1"/>
    <property type="molecule type" value="Genomic_DNA"/>
</dbReference>
<keyword evidence="3" id="KW-1185">Reference proteome</keyword>
<feature type="compositionally biased region" description="Basic and acidic residues" evidence="1">
    <location>
        <begin position="144"/>
        <end position="156"/>
    </location>
</feature>
<proteinExistence type="predicted"/>
<evidence type="ECO:0000313" key="3">
    <source>
        <dbReference type="Proteomes" id="UP001221757"/>
    </source>
</evidence>
<gene>
    <name evidence="2" type="ORF">B0H17DRAFT_1153085</name>
</gene>
<evidence type="ECO:0000256" key="1">
    <source>
        <dbReference type="SAM" id="MobiDB-lite"/>
    </source>
</evidence>
<protein>
    <submittedName>
        <fullName evidence="2">Uncharacterized protein</fullName>
    </submittedName>
</protein>